<evidence type="ECO:0000313" key="1">
    <source>
        <dbReference type="EMBL" id="PCC43312.1"/>
    </source>
</evidence>
<proteinExistence type="predicted"/>
<evidence type="ECO:0008006" key="3">
    <source>
        <dbReference type="Google" id="ProtNLM"/>
    </source>
</evidence>
<gene>
    <name evidence="1" type="ORF">CIK65_08430</name>
</gene>
<comment type="caution">
    <text evidence="1">The sequence shown here is derived from an EMBL/GenBank/DDBJ whole genome shotgun (WGS) entry which is preliminary data.</text>
</comment>
<accession>A0A2A3YU72</accession>
<name>A0A2A3YU72_BREAU</name>
<organism evidence="1 2">
    <name type="scientific">Brevibacterium aurantiacum</name>
    <dbReference type="NCBI Taxonomy" id="273384"/>
    <lineage>
        <taxon>Bacteria</taxon>
        <taxon>Bacillati</taxon>
        <taxon>Actinomycetota</taxon>
        <taxon>Actinomycetes</taxon>
        <taxon>Micrococcales</taxon>
        <taxon>Brevibacteriaceae</taxon>
        <taxon>Brevibacterium</taxon>
    </lineage>
</organism>
<dbReference type="AlphaFoldDB" id="A0A2A3YU72"/>
<sequence>MCARCTLATRATELLTDPATGHLNQQLRPLLDYWINSVDPRTPLRWVSQSQASTDLLRQMACGQSSISHTAFRQLPPTKPNDYLRNLLVSIGILGPWEPHVDRFISWLDTEIAPRLETECAFTINSYARWHILRNLHRHASNGTLTQAVANSARIRVRAAIEFCELLARRGVSIEDATQVDLEELISNSPGYNRTKTIASFIAWARKTRVNRNLTASGEPWPNATVTISTEQHWSDVERLLNEDHHPAHIRLAGLFTLLFAQPLNRIVAMRLQQIHVTETDVLVTFANDPIEMPPILDDLLRNYLTTRAERLVETSDPGWLFPGGQPGRHLVTEVFRRDLTVIGIKPYESRKASMFHLAARIPAPVLAGLLGITDRNAAAWAKLAGRDWSAYIQHRDQAGQKGETHAI</sequence>
<dbReference type="Proteomes" id="UP000218620">
    <property type="component" value="Unassembled WGS sequence"/>
</dbReference>
<protein>
    <recommendedName>
        <fullName evidence="3">Integrase</fullName>
    </recommendedName>
</protein>
<evidence type="ECO:0000313" key="2">
    <source>
        <dbReference type="Proteomes" id="UP000218620"/>
    </source>
</evidence>
<reference evidence="1 2" key="1">
    <citation type="journal article" date="2017" name="Elife">
        <title>Extensive horizontal gene transfer in cheese-associated bacteria.</title>
        <authorList>
            <person name="Bonham K.S."/>
            <person name="Wolfe B.E."/>
            <person name="Dutton R.J."/>
        </authorList>
    </citation>
    <scope>NUCLEOTIDE SEQUENCE [LARGE SCALE GENOMIC DNA]</scope>
    <source>
        <strain evidence="1 2">962_8</strain>
    </source>
</reference>
<dbReference type="EMBL" id="NRGQ01000007">
    <property type="protein sequence ID" value="PCC43312.1"/>
    <property type="molecule type" value="Genomic_DNA"/>
</dbReference>